<dbReference type="InterPro" id="IPR057382">
    <property type="entry name" value="TseH"/>
</dbReference>
<feature type="domain" description="Type VI secretion system effector TseH-like" evidence="1">
    <location>
        <begin position="2"/>
        <end position="158"/>
    </location>
</feature>
<organism evidence="2 3">
    <name type="scientific">Roseospira marina</name>
    <dbReference type="NCBI Taxonomy" id="140057"/>
    <lineage>
        <taxon>Bacteria</taxon>
        <taxon>Pseudomonadati</taxon>
        <taxon>Pseudomonadota</taxon>
        <taxon>Alphaproteobacteria</taxon>
        <taxon>Rhodospirillales</taxon>
        <taxon>Rhodospirillaceae</taxon>
        <taxon>Roseospira</taxon>
    </lineage>
</organism>
<dbReference type="EMBL" id="VWPJ01000001">
    <property type="protein sequence ID" value="KAA5607280.1"/>
    <property type="molecule type" value="Genomic_DNA"/>
</dbReference>
<reference evidence="2 3" key="1">
    <citation type="submission" date="2019-09" db="EMBL/GenBank/DDBJ databases">
        <title>Genome sequence of Roseospira marina, one of the more divergent members of the non-sulfur purple photosynthetic bacterial family, the Rhodospirillaceae.</title>
        <authorList>
            <person name="Meyer T."/>
            <person name="Kyndt J."/>
        </authorList>
    </citation>
    <scope>NUCLEOTIDE SEQUENCE [LARGE SCALE GENOMIC DNA]</scope>
    <source>
        <strain evidence="2 3">DSM 15113</strain>
    </source>
</reference>
<dbReference type="Pfam" id="PF25218">
    <property type="entry name" value="TseH"/>
    <property type="match status" value="1"/>
</dbReference>
<protein>
    <recommendedName>
        <fullName evidence="1">Type VI secretion system effector TseH-like domain-containing protein</fullName>
    </recommendedName>
</protein>
<evidence type="ECO:0000259" key="1">
    <source>
        <dbReference type="Pfam" id="PF25218"/>
    </source>
</evidence>
<name>A0A5M6IG47_9PROT</name>
<evidence type="ECO:0000313" key="2">
    <source>
        <dbReference type="EMBL" id="KAA5607280.1"/>
    </source>
</evidence>
<comment type="caution">
    <text evidence="2">The sequence shown here is derived from an EMBL/GenBank/DDBJ whole genome shotgun (WGS) entry which is preliminary data.</text>
</comment>
<accession>A0A5M6IG47</accession>
<keyword evidence="3" id="KW-1185">Reference proteome</keyword>
<dbReference type="Proteomes" id="UP000324065">
    <property type="component" value="Unassembled WGS sequence"/>
</dbReference>
<dbReference type="RefSeq" id="WP_170284088.1">
    <property type="nucleotide sequence ID" value="NZ_VWPJ01000001.1"/>
</dbReference>
<sequence>MFPAYRITVTTPKVKVDLIPGLDIDNFTIEGTKQRVENLGHAGVLILRGQDGMTKYYEYGRYDAAGLGMVRNVRIPNVKMGDNGYPTRESLANVLREISHKSGHNGRISAGYIAAPGGFLKMRDFAEQRKRANTQPSRTPYSITGNNCLTFAIEVAAAGDIEMPSYWDPRPNGYVGQLQDHFLDLDYDPRTRTFKLESIYP</sequence>
<evidence type="ECO:0000313" key="3">
    <source>
        <dbReference type="Proteomes" id="UP000324065"/>
    </source>
</evidence>
<gene>
    <name evidence="2" type="ORF">F1188_00475</name>
</gene>
<dbReference type="AlphaFoldDB" id="A0A5M6IG47"/>
<proteinExistence type="predicted"/>